<feature type="domain" description="Histidine kinase/HSP90-like ATPase" evidence="2">
    <location>
        <begin position="4"/>
        <end position="108"/>
    </location>
</feature>
<keyword evidence="4" id="KW-1185">Reference proteome</keyword>
<dbReference type="CDD" id="cd16936">
    <property type="entry name" value="HATPase_RsbW-like"/>
    <property type="match status" value="1"/>
</dbReference>
<evidence type="ECO:0000259" key="2">
    <source>
        <dbReference type="Pfam" id="PF13581"/>
    </source>
</evidence>
<dbReference type="GeneID" id="86951889"/>
<dbReference type="SUPFAM" id="SSF55874">
    <property type="entry name" value="ATPase domain of HSP90 chaperone/DNA topoisomerase II/histidine kinase"/>
    <property type="match status" value="1"/>
</dbReference>
<dbReference type="EMBL" id="BNDV01000008">
    <property type="protein sequence ID" value="GHI14728.1"/>
    <property type="molecule type" value="Genomic_DNA"/>
</dbReference>
<keyword evidence="1" id="KW-0808">Transferase</keyword>
<dbReference type="InterPro" id="IPR003594">
    <property type="entry name" value="HATPase_dom"/>
</dbReference>
<dbReference type="Gene3D" id="3.30.565.10">
    <property type="entry name" value="Histidine kinase-like ATPase, C-terminal domain"/>
    <property type="match status" value="1"/>
</dbReference>
<protein>
    <recommendedName>
        <fullName evidence="2">Histidine kinase/HSP90-like ATPase domain-containing protein</fullName>
    </recommendedName>
</protein>
<dbReference type="RefSeq" id="WP_245386273.1">
    <property type="nucleotide sequence ID" value="NZ_JAGINR010000001.1"/>
</dbReference>
<evidence type="ECO:0000313" key="4">
    <source>
        <dbReference type="Proteomes" id="UP000660554"/>
    </source>
</evidence>
<gene>
    <name evidence="3" type="ORF">Scinn_41910</name>
</gene>
<proteinExistence type="predicted"/>
<comment type="caution">
    <text evidence="3">The sequence shown here is derived from an EMBL/GenBank/DDBJ whole genome shotgun (WGS) entry which is preliminary data.</text>
</comment>
<dbReference type="InterPro" id="IPR050267">
    <property type="entry name" value="Anti-sigma-factor_SerPK"/>
</dbReference>
<keyword evidence="1" id="KW-0723">Serine/threonine-protein kinase</keyword>
<name>A0ABQ3NPN2_STRVG</name>
<sequence length="119" mass="12640">MSCAEARDSARRVLAAQDAPPALTDDVLTVVSELVSNAVRHAGGVSGFQVTVRPDRVVVEVSDRSALLPHLQPASPRTPSGFGWRVVRTLAPGTFVRSHRNGKTIIATLPTRADRPPGP</sequence>
<keyword evidence="1" id="KW-0418">Kinase</keyword>
<dbReference type="Pfam" id="PF13581">
    <property type="entry name" value="HATPase_c_2"/>
    <property type="match status" value="1"/>
</dbReference>
<evidence type="ECO:0000256" key="1">
    <source>
        <dbReference type="ARBA" id="ARBA00022527"/>
    </source>
</evidence>
<evidence type="ECO:0000313" key="3">
    <source>
        <dbReference type="EMBL" id="GHI14728.1"/>
    </source>
</evidence>
<dbReference type="PANTHER" id="PTHR35526">
    <property type="entry name" value="ANTI-SIGMA-F FACTOR RSBW-RELATED"/>
    <property type="match status" value="1"/>
</dbReference>
<accession>A0ABQ3NPN2</accession>
<reference evidence="4" key="1">
    <citation type="submission" date="2020-09" db="EMBL/GenBank/DDBJ databases">
        <title>Whole genome shotgun sequence of Streptomyces cinnamonensis NBRC 15873.</title>
        <authorList>
            <person name="Komaki H."/>
            <person name="Tamura T."/>
        </authorList>
    </citation>
    <scope>NUCLEOTIDE SEQUENCE [LARGE SCALE GENOMIC DNA]</scope>
    <source>
        <strain evidence="4">NBRC 15873</strain>
    </source>
</reference>
<dbReference type="InterPro" id="IPR036890">
    <property type="entry name" value="HATPase_C_sf"/>
</dbReference>
<dbReference type="PANTHER" id="PTHR35526:SF3">
    <property type="entry name" value="ANTI-SIGMA-F FACTOR RSBW"/>
    <property type="match status" value="1"/>
</dbReference>
<dbReference type="Proteomes" id="UP000660554">
    <property type="component" value="Unassembled WGS sequence"/>
</dbReference>
<organism evidence="3 4">
    <name type="scientific">Streptomyces virginiae</name>
    <name type="common">Streptomyces cinnamonensis</name>
    <dbReference type="NCBI Taxonomy" id="1961"/>
    <lineage>
        <taxon>Bacteria</taxon>
        <taxon>Bacillati</taxon>
        <taxon>Actinomycetota</taxon>
        <taxon>Actinomycetes</taxon>
        <taxon>Kitasatosporales</taxon>
        <taxon>Streptomycetaceae</taxon>
        <taxon>Streptomyces</taxon>
    </lineage>
</organism>